<sequence length="93" mass="10499">MTSSVPQLDAEAKQRVEAVLSRAAEDIEFRELLLADPEAALKDSDLTDDEKTALSTMRRVALEEWGVDVRRFRAFLMDNGNKFWTGEDVEPAI</sequence>
<name>A0ABY2RZ46_9PSEU</name>
<dbReference type="InterPro" id="IPR036648">
    <property type="entry name" value="CN_Hdrase_a/SCN_Hdrase_g_sf"/>
</dbReference>
<protein>
    <submittedName>
        <fullName evidence="1">Uncharacterized protein</fullName>
    </submittedName>
</protein>
<proteinExistence type="predicted"/>
<keyword evidence="2" id="KW-1185">Reference proteome</keyword>
<dbReference type="Proteomes" id="UP000309992">
    <property type="component" value="Unassembled WGS sequence"/>
</dbReference>
<dbReference type="SUPFAM" id="SSF56209">
    <property type="entry name" value="Nitrile hydratase alpha chain"/>
    <property type="match status" value="1"/>
</dbReference>
<gene>
    <name evidence="1" type="ORF">FCN18_25880</name>
</gene>
<dbReference type="RefSeq" id="WP_137096325.1">
    <property type="nucleotide sequence ID" value="NZ_SWMS01000016.1"/>
</dbReference>
<comment type="caution">
    <text evidence="1">The sequence shown here is derived from an EMBL/GenBank/DDBJ whole genome shotgun (WGS) entry which is preliminary data.</text>
</comment>
<reference evidence="1 2" key="1">
    <citation type="journal article" date="2015" name="Antonie Van Leeuwenhoek">
        <title>Prauserella endophytica sp. nov., an endophytic actinobacterium isolated from Tamarix taklamakanensis.</title>
        <authorList>
            <person name="Liu J.M."/>
            <person name="Habden X."/>
            <person name="Guo L."/>
            <person name="Tuo L."/>
            <person name="Jiang Z.K."/>
            <person name="Liu S.W."/>
            <person name="Liu X.F."/>
            <person name="Chen L."/>
            <person name="Li R.F."/>
            <person name="Zhang Y.Q."/>
            <person name="Sun C.H."/>
        </authorList>
    </citation>
    <scope>NUCLEOTIDE SEQUENCE [LARGE SCALE GENOMIC DNA]</scope>
    <source>
        <strain evidence="1 2">CGMCC 4.7182</strain>
    </source>
</reference>
<organism evidence="1 2">
    <name type="scientific">Prauserella endophytica</name>
    <dbReference type="NCBI Taxonomy" id="1592324"/>
    <lineage>
        <taxon>Bacteria</taxon>
        <taxon>Bacillati</taxon>
        <taxon>Actinomycetota</taxon>
        <taxon>Actinomycetes</taxon>
        <taxon>Pseudonocardiales</taxon>
        <taxon>Pseudonocardiaceae</taxon>
        <taxon>Prauserella</taxon>
        <taxon>Prauserella coralliicola group</taxon>
    </lineage>
</organism>
<evidence type="ECO:0000313" key="1">
    <source>
        <dbReference type="EMBL" id="TKG66264.1"/>
    </source>
</evidence>
<dbReference type="NCBIfam" id="NF038399">
    <property type="entry name" value="NH_RiPP_Os17"/>
    <property type="match status" value="1"/>
</dbReference>
<dbReference type="EMBL" id="SWMS01000016">
    <property type="protein sequence ID" value="TKG66264.1"/>
    <property type="molecule type" value="Genomic_DNA"/>
</dbReference>
<accession>A0ABY2RZ46</accession>
<evidence type="ECO:0000313" key="2">
    <source>
        <dbReference type="Proteomes" id="UP000309992"/>
    </source>
</evidence>